<evidence type="ECO:0008006" key="3">
    <source>
        <dbReference type="Google" id="ProtNLM"/>
    </source>
</evidence>
<dbReference type="Pfam" id="PF04519">
    <property type="entry name" value="Bactofilin"/>
    <property type="match status" value="1"/>
</dbReference>
<sequence>MTPAEKRNNICGQSEARVEKGFGEQMKKENFSKAMNEMFGVGGDDRAEPPAAEPVMSAPSEPYVSQEPYMPADVPIIPAPAPEPIAPPEMPVEPVPDDPFASAVAYTPAPSPTYSRTMPVQKTILAAGTTFVGNMTAQGDVDMDCDFQGDIRANGTVTIRTKLAGDLSAKVAELVSCEVQGDVHADESVRIDSNSKVIGNITGKDLNCAGSIQGNVQVSGHVMVSGSAYIEGDLEAASISIENGAGINGQMQVLPRKVQ</sequence>
<dbReference type="InterPro" id="IPR007607">
    <property type="entry name" value="BacA/B"/>
</dbReference>
<organism evidence="2">
    <name type="scientific">bioreactor metagenome</name>
    <dbReference type="NCBI Taxonomy" id="1076179"/>
    <lineage>
        <taxon>unclassified sequences</taxon>
        <taxon>metagenomes</taxon>
        <taxon>ecological metagenomes</taxon>
    </lineage>
</organism>
<name>A0A644XSP2_9ZZZZ</name>
<feature type="region of interest" description="Disordered" evidence="1">
    <location>
        <begin position="39"/>
        <end position="63"/>
    </location>
</feature>
<dbReference type="PANTHER" id="PTHR35024">
    <property type="entry name" value="HYPOTHETICAL CYTOSOLIC PROTEIN"/>
    <property type="match status" value="1"/>
</dbReference>
<comment type="caution">
    <text evidence="2">The sequence shown here is derived from an EMBL/GenBank/DDBJ whole genome shotgun (WGS) entry which is preliminary data.</text>
</comment>
<gene>
    <name evidence="2" type="ORF">SDC9_65654</name>
</gene>
<dbReference type="AlphaFoldDB" id="A0A644XSP2"/>
<evidence type="ECO:0000313" key="2">
    <source>
        <dbReference type="EMBL" id="MPM19236.1"/>
    </source>
</evidence>
<dbReference type="EMBL" id="VSSQ01003138">
    <property type="protein sequence ID" value="MPM19236.1"/>
    <property type="molecule type" value="Genomic_DNA"/>
</dbReference>
<reference evidence="2" key="1">
    <citation type="submission" date="2019-08" db="EMBL/GenBank/DDBJ databases">
        <authorList>
            <person name="Kucharzyk K."/>
            <person name="Murdoch R.W."/>
            <person name="Higgins S."/>
            <person name="Loffler F."/>
        </authorList>
    </citation>
    <scope>NUCLEOTIDE SEQUENCE</scope>
</reference>
<accession>A0A644XSP2</accession>
<feature type="region of interest" description="Disordered" evidence="1">
    <location>
        <begin position="1"/>
        <end position="23"/>
    </location>
</feature>
<protein>
    <recommendedName>
        <fullName evidence="3">Polymer-forming cytoskeletal protein</fullName>
    </recommendedName>
</protein>
<dbReference type="PANTHER" id="PTHR35024:SF4">
    <property type="entry name" value="POLYMER-FORMING CYTOSKELETAL PROTEIN"/>
    <property type="match status" value="1"/>
</dbReference>
<proteinExistence type="predicted"/>
<evidence type="ECO:0000256" key="1">
    <source>
        <dbReference type="SAM" id="MobiDB-lite"/>
    </source>
</evidence>